<dbReference type="Gene3D" id="3.30.559.30">
    <property type="entry name" value="Nonribosomal peptide synthetase, condensation domain"/>
    <property type="match status" value="1"/>
</dbReference>
<feature type="domain" description="Carrier" evidence="4">
    <location>
        <begin position="12"/>
        <end position="86"/>
    </location>
</feature>
<dbReference type="Gene3D" id="1.10.1200.10">
    <property type="entry name" value="ACP-like"/>
    <property type="match status" value="1"/>
</dbReference>
<dbReference type="InterPro" id="IPR009081">
    <property type="entry name" value="PP-bd_ACP"/>
</dbReference>
<dbReference type="RefSeq" id="WP_089006376.1">
    <property type="nucleotide sequence ID" value="NZ_LT607411.1"/>
</dbReference>
<evidence type="ECO:0000313" key="6">
    <source>
        <dbReference type="Proteomes" id="UP000198242"/>
    </source>
</evidence>
<name>A0A1C4WIN8_MICVI</name>
<reference evidence="6" key="1">
    <citation type="submission" date="2016-06" db="EMBL/GenBank/DDBJ databases">
        <authorList>
            <person name="Varghese N."/>
            <person name="Submissions Spin"/>
        </authorList>
    </citation>
    <scope>NUCLEOTIDE SEQUENCE [LARGE SCALE GENOMIC DNA]</scope>
    <source>
        <strain evidence="6">DSM 43909</strain>
    </source>
</reference>
<dbReference type="GO" id="GO:0043041">
    <property type="term" value="P:amino acid activation for nonribosomal peptide biosynthetic process"/>
    <property type="evidence" value="ECO:0007669"/>
    <property type="project" value="TreeGrafter"/>
</dbReference>
<gene>
    <name evidence="5" type="ORF">GA0074695_2477</name>
</gene>
<dbReference type="SUPFAM" id="SSF52777">
    <property type="entry name" value="CoA-dependent acyltransferases"/>
    <property type="match status" value="2"/>
</dbReference>
<keyword evidence="2" id="KW-0596">Phosphopantetheine</keyword>
<feature type="domain" description="Carrier" evidence="4">
    <location>
        <begin position="584"/>
        <end position="659"/>
    </location>
</feature>
<dbReference type="InterPro" id="IPR006162">
    <property type="entry name" value="Ppantetheine_attach_site"/>
</dbReference>
<dbReference type="Pfam" id="PF00550">
    <property type="entry name" value="PP-binding"/>
    <property type="match status" value="2"/>
</dbReference>
<dbReference type="PROSITE" id="PS50075">
    <property type="entry name" value="CARRIER"/>
    <property type="match status" value="2"/>
</dbReference>
<dbReference type="EMBL" id="LT607411">
    <property type="protein sequence ID" value="SCE96060.1"/>
    <property type="molecule type" value="Genomic_DNA"/>
</dbReference>
<dbReference type="PANTHER" id="PTHR45527:SF1">
    <property type="entry name" value="FATTY ACID SYNTHASE"/>
    <property type="match status" value="1"/>
</dbReference>
<dbReference type="GO" id="GO:0005737">
    <property type="term" value="C:cytoplasm"/>
    <property type="evidence" value="ECO:0007669"/>
    <property type="project" value="TreeGrafter"/>
</dbReference>
<keyword evidence="6" id="KW-1185">Reference proteome</keyword>
<dbReference type="InterPro" id="IPR036736">
    <property type="entry name" value="ACP-like_sf"/>
</dbReference>
<protein>
    <submittedName>
        <fullName evidence="5">Nonribosomal peptide synthase</fullName>
    </submittedName>
</protein>
<dbReference type="InterPro" id="IPR020806">
    <property type="entry name" value="PKS_PP-bd"/>
</dbReference>
<dbReference type="GO" id="GO:0044550">
    <property type="term" value="P:secondary metabolite biosynthetic process"/>
    <property type="evidence" value="ECO:0007669"/>
    <property type="project" value="TreeGrafter"/>
</dbReference>
<evidence type="ECO:0000256" key="2">
    <source>
        <dbReference type="ARBA" id="ARBA00022450"/>
    </source>
</evidence>
<evidence type="ECO:0000256" key="1">
    <source>
        <dbReference type="ARBA" id="ARBA00001957"/>
    </source>
</evidence>
<dbReference type="InterPro" id="IPR029058">
    <property type="entry name" value="AB_hydrolase_fold"/>
</dbReference>
<dbReference type="PANTHER" id="PTHR45527">
    <property type="entry name" value="NONRIBOSOMAL PEPTIDE SYNTHETASE"/>
    <property type="match status" value="1"/>
</dbReference>
<evidence type="ECO:0000313" key="5">
    <source>
        <dbReference type="EMBL" id="SCE96060.1"/>
    </source>
</evidence>
<dbReference type="PROSITE" id="PS00012">
    <property type="entry name" value="PHOSPHOPANTETHEINE"/>
    <property type="match status" value="2"/>
</dbReference>
<dbReference type="SMART" id="SM00823">
    <property type="entry name" value="PKS_PP"/>
    <property type="match status" value="2"/>
</dbReference>
<dbReference type="OrthoDB" id="2085352at2"/>
<dbReference type="GO" id="GO:0016874">
    <property type="term" value="F:ligase activity"/>
    <property type="evidence" value="ECO:0007669"/>
    <property type="project" value="UniProtKB-KW"/>
</dbReference>
<dbReference type="AlphaFoldDB" id="A0A1C4WIN8"/>
<dbReference type="InterPro" id="IPR023213">
    <property type="entry name" value="CAT-like_dom_sf"/>
</dbReference>
<evidence type="ECO:0000259" key="4">
    <source>
        <dbReference type="PROSITE" id="PS50075"/>
    </source>
</evidence>
<dbReference type="Gene3D" id="3.40.50.1820">
    <property type="entry name" value="alpha/beta hydrolase"/>
    <property type="match status" value="1"/>
</dbReference>
<organism evidence="5 6">
    <name type="scientific">Micromonospora viridifaciens</name>
    <dbReference type="NCBI Taxonomy" id="1881"/>
    <lineage>
        <taxon>Bacteria</taxon>
        <taxon>Bacillati</taxon>
        <taxon>Actinomycetota</taxon>
        <taxon>Actinomycetes</taxon>
        <taxon>Micromonosporales</taxon>
        <taxon>Micromonosporaceae</taxon>
        <taxon>Micromonospora</taxon>
    </lineage>
</organism>
<proteinExistence type="predicted"/>
<sequence>MTLTSTAAPTEHDQTTVLAGIWAELLGIDPDALPRDVSFLRLGGDSVLAVRMSALVRRRLGVQLALSDVRVDTTLTELAALVASRAAGTTTGDRPLPVDLRRRADPAAPFPLLPLQQGYFVGQQDGWELSYDSAHYYLDLALTDVDPDEAPEALRDALQRLAAHQPTLRARVTPEGHQHVLPLEHPGAVPPLHVLDLRDDPDPDARLEVLRREMSTRGPDPTRGPGVDVRLSLLPAGQGRLHLSLSLLLVDGWSSNVLTRELLTLAADVNATLPALDVDFGDYVNALEQLPATTGWRADRDWWRAQLPSWPPAPALPLTRDPAEATPQVMANREARLPAAVWTALRQRCAEQGVTPSVALLTVYATVLARWAGHHRLLLNTLQLNRLPLHPDVHRLVGAFASTMLLPVDLPPGASFAELAGQTQRRFAEHTAHNLVSGVEIARDLARLRGTHRPVAPVVFLSTIGMDAAMGEGAPRHAGPLGDVNAADHHHQLRTPQVAIEARLFELDDELVLVFSTVAEILSAEQIDRAFAEFVDQAAALADADAWHEAVPLPAAPDPDPLTGDLRLGLLDEAPQAGDDEPGPPRDRVEEQIAAVFADLLGVAVTDRTTNFFTLGGDSLLAVRALARLARDGLAGATVRDFLAAPTVAGLAAAARPTPTQ</sequence>
<dbReference type="Pfam" id="PF00668">
    <property type="entry name" value="Condensation"/>
    <property type="match status" value="1"/>
</dbReference>
<dbReference type="Proteomes" id="UP000198242">
    <property type="component" value="Chromosome I"/>
</dbReference>
<dbReference type="InterPro" id="IPR001242">
    <property type="entry name" value="Condensation_dom"/>
</dbReference>
<dbReference type="SUPFAM" id="SSF47336">
    <property type="entry name" value="ACP-like"/>
    <property type="match status" value="2"/>
</dbReference>
<comment type="cofactor">
    <cofactor evidence="1">
        <name>pantetheine 4'-phosphate</name>
        <dbReference type="ChEBI" id="CHEBI:47942"/>
    </cofactor>
</comment>
<dbReference type="Gene3D" id="3.30.559.10">
    <property type="entry name" value="Chloramphenicol acetyltransferase-like domain"/>
    <property type="match status" value="1"/>
</dbReference>
<evidence type="ECO:0000256" key="3">
    <source>
        <dbReference type="ARBA" id="ARBA00022553"/>
    </source>
</evidence>
<dbReference type="GO" id="GO:0031177">
    <property type="term" value="F:phosphopantetheine binding"/>
    <property type="evidence" value="ECO:0007669"/>
    <property type="project" value="InterPro"/>
</dbReference>
<accession>A0A1C4WIN8</accession>
<keyword evidence="3" id="KW-0597">Phosphoprotein</keyword>
<dbReference type="GO" id="GO:0008610">
    <property type="term" value="P:lipid biosynthetic process"/>
    <property type="evidence" value="ECO:0007669"/>
    <property type="project" value="UniProtKB-ARBA"/>
</dbReference>